<keyword evidence="2 4" id="KW-0863">Zinc-finger</keyword>
<dbReference type="PROSITE" id="PS50865">
    <property type="entry name" value="ZF_MYND_2"/>
    <property type="match status" value="1"/>
</dbReference>
<gene>
    <name evidence="6" type="ORF">PROFUN_00711</name>
</gene>
<dbReference type="Gene3D" id="6.10.140.2220">
    <property type="match status" value="1"/>
</dbReference>
<organism evidence="6 7">
    <name type="scientific">Planoprotostelium fungivorum</name>
    <dbReference type="NCBI Taxonomy" id="1890364"/>
    <lineage>
        <taxon>Eukaryota</taxon>
        <taxon>Amoebozoa</taxon>
        <taxon>Evosea</taxon>
        <taxon>Variosea</taxon>
        <taxon>Cavosteliida</taxon>
        <taxon>Cavosteliaceae</taxon>
        <taxon>Planoprotostelium</taxon>
    </lineage>
</organism>
<evidence type="ECO:0000256" key="3">
    <source>
        <dbReference type="ARBA" id="ARBA00022833"/>
    </source>
</evidence>
<evidence type="ECO:0000313" key="6">
    <source>
        <dbReference type="EMBL" id="PRP87500.1"/>
    </source>
</evidence>
<evidence type="ECO:0000256" key="4">
    <source>
        <dbReference type="PROSITE-ProRule" id="PRU00134"/>
    </source>
</evidence>
<dbReference type="GO" id="GO:0008270">
    <property type="term" value="F:zinc ion binding"/>
    <property type="evidence" value="ECO:0007669"/>
    <property type="project" value="UniProtKB-KW"/>
</dbReference>
<dbReference type="PROSITE" id="PS01360">
    <property type="entry name" value="ZF_MYND_1"/>
    <property type="match status" value="1"/>
</dbReference>
<protein>
    <submittedName>
        <fullName evidence="6">Pcdc2/rp-8 (Programmed cell death protein 2)</fullName>
    </submittedName>
</protein>
<dbReference type="InParanoid" id="A0A2P6NUA5"/>
<keyword evidence="7" id="KW-1185">Reference proteome</keyword>
<evidence type="ECO:0000259" key="5">
    <source>
        <dbReference type="PROSITE" id="PS50865"/>
    </source>
</evidence>
<dbReference type="Pfam" id="PF01753">
    <property type="entry name" value="zf-MYND"/>
    <property type="match status" value="1"/>
</dbReference>
<dbReference type="Proteomes" id="UP000241769">
    <property type="component" value="Unassembled WGS sequence"/>
</dbReference>
<reference evidence="6 7" key="1">
    <citation type="journal article" date="2018" name="Genome Biol. Evol.">
        <title>Multiple Roots of Fruiting Body Formation in Amoebozoa.</title>
        <authorList>
            <person name="Hillmann F."/>
            <person name="Forbes G."/>
            <person name="Novohradska S."/>
            <person name="Ferling I."/>
            <person name="Riege K."/>
            <person name="Groth M."/>
            <person name="Westermann M."/>
            <person name="Marz M."/>
            <person name="Spaller T."/>
            <person name="Winckler T."/>
            <person name="Schaap P."/>
            <person name="Glockner G."/>
        </authorList>
    </citation>
    <scope>NUCLEOTIDE SEQUENCE [LARGE SCALE GENOMIC DNA]</scope>
    <source>
        <strain evidence="6 7">Jena</strain>
    </source>
</reference>
<evidence type="ECO:0000256" key="1">
    <source>
        <dbReference type="ARBA" id="ARBA00022723"/>
    </source>
</evidence>
<proteinExistence type="predicted"/>
<dbReference type="OrthoDB" id="432970at2759"/>
<dbReference type="InterPro" id="IPR002893">
    <property type="entry name" value="Znf_MYND"/>
</dbReference>
<dbReference type="STRING" id="1890364.A0A2P6NUA5"/>
<dbReference type="EMBL" id="MDYQ01000020">
    <property type="protein sequence ID" value="PRP87500.1"/>
    <property type="molecule type" value="Genomic_DNA"/>
</dbReference>
<sequence length="402" mass="46256">MVRLTVCLSAQEETQRLKELRQSIDKYRTTTETFVRLPRDVEAAGPAEVAQLCAVMDSMMSSIRSVVRDKDAAVKEIQTCFTVLSELWGRWITVRKDKPQLNEQLKTAAAKVRGGSQEEEKSFSRTVFTLYLQLIEVAVTDSRISRDVILPYIRVITEREKNLHLAKILLQKPSSPVYKLFVHELVLSLLSYPPEKVYKAYHLLTQSPGQTPQDHQNVLEFLTKMYPEKYEADPHGANECVIRMHFSTQRWESGTAFMSQLLNNGFYHHADTFENFLSHFYGQVLDGAAEDRSTDSEAAKKRELWVSSQLERLYPDIRSTPTAVNTWNQLFERLQQCPGLTREENDEMKKRAEEKKRESFCTTCGVNGAEKRCSSCKKATYCSKDCQSRDWKNGHKEACVQK</sequence>
<feature type="domain" description="MYND-type" evidence="5">
    <location>
        <begin position="361"/>
        <end position="399"/>
    </location>
</feature>
<comment type="caution">
    <text evidence="6">The sequence shown here is derived from an EMBL/GenBank/DDBJ whole genome shotgun (WGS) entry which is preliminary data.</text>
</comment>
<accession>A0A2P6NUA5</accession>
<evidence type="ECO:0000313" key="7">
    <source>
        <dbReference type="Proteomes" id="UP000241769"/>
    </source>
</evidence>
<evidence type="ECO:0000256" key="2">
    <source>
        <dbReference type="ARBA" id="ARBA00022771"/>
    </source>
</evidence>
<keyword evidence="1" id="KW-0479">Metal-binding</keyword>
<dbReference type="AlphaFoldDB" id="A0A2P6NUA5"/>
<keyword evidence="3" id="KW-0862">Zinc</keyword>
<dbReference type="SUPFAM" id="SSF144232">
    <property type="entry name" value="HIT/MYND zinc finger-like"/>
    <property type="match status" value="1"/>
</dbReference>
<name>A0A2P6NUA5_9EUKA</name>